<reference evidence="3" key="1">
    <citation type="journal article" date="2021" name="BMC Genomics">
        <title>Chromosome-level genome assembly and manually-curated proteome of model necrotroph Parastagonospora nodorum Sn15 reveals a genome-wide trove of candidate effector homologs, and redundancy of virulence-related functions within an accessory chromosome.</title>
        <authorList>
            <person name="Bertazzoni S."/>
            <person name="Jones D.A.B."/>
            <person name="Phan H.T."/>
            <person name="Tan K.-C."/>
            <person name="Hane J.K."/>
        </authorList>
    </citation>
    <scope>NUCLEOTIDE SEQUENCE [LARGE SCALE GENOMIC DNA]</scope>
    <source>
        <strain evidence="3">SN15 / ATCC MYA-4574 / FGSC 10173)</strain>
    </source>
</reference>
<feature type="region of interest" description="Disordered" evidence="1">
    <location>
        <begin position="14"/>
        <end position="38"/>
    </location>
</feature>
<dbReference type="VEuPathDB" id="FungiDB:JI435_408090"/>
<protein>
    <submittedName>
        <fullName evidence="2">Uncharacterized protein</fullName>
    </submittedName>
</protein>
<proteinExistence type="predicted"/>
<gene>
    <name evidence="2" type="ORF">JI435_408090</name>
</gene>
<keyword evidence="3" id="KW-1185">Reference proteome</keyword>
<sequence>MMLRNTWSIVSKKGKAPASRILGPSEASRKDAIIHESS</sequence>
<evidence type="ECO:0000256" key="1">
    <source>
        <dbReference type="SAM" id="MobiDB-lite"/>
    </source>
</evidence>
<accession>A0A7U2EZC3</accession>
<feature type="compositionally biased region" description="Basic and acidic residues" evidence="1">
    <location>
        <begin position="27"/>
        <end position="38"/>
    </location>
</feature>
<dbReference type="AlphaFoldDB" id="A0A7U2EZC3"/>
<evidence type="ECO:0000313" key="3">
    <source>
        <dbReference type="Proteomes" id="UP000663193"/>
    </source>
</evidence>
<name>A0A7U2EZC3_PHANO</name>
<evidence type="ECO:0000313" key="2">
    <source>
        <dbReference type="EMBL" id="QRC95889.1"/>
    </source>
</evidence>
<dbReference type="EMBL" id="CP069028">
    <property type="protein sequence ID" value="QRC95889.1"/>
    <property type="molecule type" value="Genomic_DNA"/>
</dbReference>
<dbReference type="Proteomes" id="UP000663193">
    <property type="component" value="Chromosome 6"/>
</dbReference>
<organism evidence="2 3">
    <name type="scientific">Phaeosphaeria nodorum (strain SN15 / ATCC MYA-4574 / FGSC 10173)</name>
    <name type="common">Glume blotch fungus</name>
    <name type="synonym">Parastagonospora nodorum</name>
    <dbReference type="NCBI Taxonomy" id="321614"/>
    <lineage>
        <taxon>Eukaryota</taxon>
        <taxon>Fungi</taxon>
        <taxon>Dikarya</taxon>
        <taxon>Ascomycota</taxon>
        <taxon>Pezizomycotina</taxon>
        <taxon>Dothideomycetes</taxon>
        <taxon>Pleosporomycetidae</taxon>
        <taxon>Pleosporales</taxon>
        <taxon>Pleosporineae</taxon>
        <taxon>Phaeosphaeriaceae</taxon>
        <taxon>Parastagonospora</taxon>
    </lineage>
</organism>